<organism evidence="9 10">
    <name type="scientific">Podarcis muralis</name>
    <name type="common">Wall lizard</name>
    <name type="synonym">Lacerta muralis</name>
    <dbReference type="NCBI Taxonomy" id="64176"/>
    <lineage>
        <taxon>Eukaryota</taxon>
        <taxon>Metazoa</taxon>
        <taxon>Chordata</taxon>
        <taxon>Craniata</taxon>
        <taxon>Vertebrata</taxon>
        <taxon>Euteleostomi</taxon>
        <taxon>Lepidosauria</taxon>
        <taxon>Squamata</taxon>
        <taxon>Bifurcata</taxon>
        <taxon>Unidentata</taxon>
        <taxon>Episquamata</taxon>
        <taxon>Laterata</taxon>
        <taxon>Lacertibaenia</taxon>
        <taxon>Lacertidae</taxon>
        <taxon>Podarcis</taxon>
    </lineage>
</organism>
<accession>A0A670K7A9</accession>
<keyword evidence="10" id="KW-1185">Reference proteome</keyword>
<keyword evidence="2 6" id="KW-0812">Transmembrane</keyword>
<evidence type="ECO:0000256" key="4">
    <source>
        <dbReference type="ARBA" id="ARBA00022989"/>
    </source>
</evidence>
<reference evidence="9" key="2">
    <citation type="submission" date="2025-09" db="UniProtKB">
        <authorList>
            <consortium name="Ensembl"/>
        </authorList>
    </citation>
    <scope>IDENTIFICATION</scope>
</reference>
<feature type="transmembrane region" description="Helical" evidence="6">
    <location>
        <begin position="6"/>
        <end position="30"/>
    </location>
</feature>
<feature type="region of interest" description="Disordered" evidence="7">
    <location>
        <begin position="44"/>
        <end position="64"/>
    </location>
</feature>
<evidence type="ECO:0000259" key="8">
    <source>
        <dbReference type="PROSITE" id="PS50845"/>
    </source>
</evidence>
<dbReference type="InterPro" id="IPR003388">
    <property type="entry name" value="Reticulon"/>
</dbReference>
<feature type="compositionally biased region" description="Basic residues" evidence="7">
    <location>
        <begin position="50"/>
        <end position="64"/>
    </location>
</feature>
<dbReference type="GO" id="GO:0007420">
    <property type="term" value="P:brain development"/>
    <property type="evidence" value="ECO:0007669"/>
    <property type="project" value="TreeGrafter"/>
</dbReference>
<dbReference type="PANTHER" id="PTHR45799:SF1">
    <property type="entry name" value="RETICULON-4"/>
    <property type="match status" value="1"/>
</dbReference>
<evidence type="ECO:0000256" key="6">
    <source>
        <dbReference type="RuleBase" id="RU210713"/>
    </source>
</evidence>
<dbReference type="PROSITE" id="PS50845">
    <property type="entry name" value="RETICULON"/>
    <property type="match status" value="1"/>
</dbReference>
<dbReference type="Ensembl" id="ENSPMRT00000033449.1">
    <property type="protein sequence ID" value="ENSPMRP00000031534.1"/>
    <property type="gene ID" value="ENSPMRG00000020431.1"/>
</dbReference>
<comment type="caution">
    <text evidence="6">Lacks conserved residue(s) required for the propagation of feature annotation.</text>
</comment>
<dbReference type="GO" id="GO:0043005">
    <property type="term" value="C:neuron projection"/>
    <property type="evidence" value="ECO:0007669"/>
    <property type="project" value="TreeGrafter"/>
</dbReference>
<keyword evidence="4 6" id="KW-1133">Transmembrane helix</keyword>
<dbReference type="GO" id="GO:0071787">
    <property type="term" value="P:endoplasmic reticulum tubular network formation"/>
    <property type="evidence" value="ECO:0007669"/>
    <property type="project" value="TreeGrafter"/>
</dbReference>
<dbReference type="Pfam" id="PF02453">
    <property type="entry name" value="Reticulon"/>
    <property type="match status" value="1"/>
</dbReference>
<evidence type="ECO:0000256" key="3">
    <source>
        <dbReference type="ARBA" id="ARBA00022824"/>
    </source>
</evidence>
<keyword evidence="3" id="KW-0256">Endoplasmic reticulum</keyword>
<dbReference type="GO" id="GO:0005789">
    <property type="term" value="C:endoplasmic reticulum membrane"/>
    <property type="evidence" value="ECO:0007669"/>
    <property type="project" value="UniProtKB-SubCell"/>
</dbReference>
<evidence type="ECO:0000256" key="1">
    <source>
        <dbReference type="ARBA" id="ARBA00004477"/>
    </source>
</evidence>
<dbReference type="AlphaFoldDB" id="A0A670K7A9"/>
<keyword evidence="5 6" id="KW-0472">Membrane</keyword>
<sequence>VWVFTYVGALFNGLTLLQLAPILLFTIPLLNEKHQVEIDHSCEPESQKCTGKRPKLNPGVKRKPQPLKSNYERYKHLVLEAVWLYKLHMNGSSVFQAFYMILQT</sequence>
<dbReference type="GeneTree" id="ENSGT00990000210567"/>
<dbReference type="PANTHER" id="PTHR45799">
    <property type="entry name" value="RETICULON-LIKE PROTEIN"/>
    <property type="match status" value="1"/>
</dbReference>
<dbReference type="InterPro" id="IPR046964">
    <property type="entry name" value="RTN1-4"/>
</dbReference>
<evidence type="ECO:0000313" key="9">
    <source>
        <dbReference type="Ensembl" id="ENSPMRP00000031534.1"/>
    </source>
</evidence>
<evidence type="ECO:0000256" key="7">
    <source>
        <dbReference type="SAM" id="MobiDB-lite"/>
    </source>
</evidence>
<dbReference type="GO" id="GO:0014069">
    <property type="term" value="C:postsynaptic density"/>
    <property type="evidence" value="ECO:0007669"/>
    <property type="project" value="TreeGrafter"/>
</dbReference>
<dbReference type="Proteomes" id="UP000472272">
    <property type="component" value="Unplaced"/>
</dbReference>
<evidence type="ECO:0000256" key="2">
    <source>
        <dbReference type="ARBA" id="ARBA00022692"/>
    </source>
</evidence>
<evidence type="ECO:0000313" key="10">
    <source>
        <dbReference type="Proteomes" id="UP000472272"/>
    </source>
</evidence>
<feature type="domain" description="Reticulon" evidence="8">
    <location>
        <begin position="1"/>
        <end position="40"/>
    </location>
</feature>
<proteinExistence type="predicted"/>
<dbReference type="GO" id="GO:0030182">
    <property type="term" value="P:neuron differentiation"/>
    <property type="evidence" value="ECO:0007669"/>
    <property type="project" value="TreeGrafter"/>
</dbReference>
<protein>
    <recommendedName>
        <fullName evidence="6">Reticulon</fullName>
    </recommendedName>
</protein>
<comment type="subcellular location">
    <subcellularLocation>
        <location evidence="1">Endoplasmic reticulum membrane</location>
        <topology evidence="1">Multi-pass membrane protein</topology>
    </subcellularLocation>
</comment>
<name>A0A670K7A9_PODMU</name>
<reference evidence="9" key="1">
    <citation type="submission" date="2025-08" db="UniProtKB">
        <authorList>
            <consortium name="Ensembl"/>
        </authorList>
    </citation>
    <scope>IDENTIFICATION</scope>
</reference>
<evidence type="ECO:0000256" key="5">
    <source>
        <dbReference type="ARBA" id="ARBA00023136"/>
    </source>
</evidence>